<comment type="caution">
    <text evidence="2">The sequence shown here is derived from an EMBL/GenBank/DDBJ whole genome shotgun (WGS) entry which is preliminary data.</text>
</comment>
<dbReference type="Proteomes" id="UP000743370">
    <property type="component" value="Unassembled WGS sequence"/>
</dbReference>
<dbReference type="EMBL" id="JABFOF010000007">
    <property type="protein sequence ID" value="KAG2389692.1"/>
    <property type="molecule type" value="Genomic_DNA"/>
</dbReference>
<protein>
    <submittedName>
        <fullName evidence="2">Uncharacterized protein</fullName>
    </submittedName>
</protein>
<name>A0A8T0K0L8_PHAAN</name>
<reference evidence="2 3" key="1">
    <citation type="submission" date="2020-05" db="EMBL/GenBank/DDBJ databases">
        <title>Vigna angularis (adzuki bean) Var. LongXiaoDou No. 4 denovo assembly.</title>
        <authorList>
            <person name="Xiang H."/>
        </authorList>
    </citation>
    <scope>NUCLEOTIDE SEQUENCE [LARGE SCALE GENOMIC DNA]</scope>
    <source>
        <tissue evidence="2">Leaf</tissue>
    </source>
</reference>
<feature type="compositionally biased region" description="Low complexity" evidence="1">
    <location>
        <begin position="10"/>
        <end position="28"/>
    </location>
</feature>
<organism evidence="2 3">
    <name type="scientific">Phaseolus angularis</name>
    <name type="common">Azuki bean</name>
    <name type="synonym">Vigna angularis</name>
    <dbReference type="NCBI Taxonomy" id="3914"/>
    <lineage>
        <taxon>Eukaryota</taxon>
        <taxon>Viridiplantae</taxon>
        <taxon>Streptophyta</taxon>
        <taxon>Embryophyta</taxon>
        <taxon>Tracheophyta</taxon>
        <taxon>Spermatophyta</taxon>
        <taxon>Magnoliopsida</taxon>
        <taxon>eudicotyledons</taxon>
        <taxon>Gunneridae</taxon>
        <taxon>Pentapetalae</taxon>
        <taxon>rosids</taxon>
        <taxon>fabids</taxon>
        <taxon>Fabales</taxon>
        <taxon>Fabaceae</taxon>
        <taxon>Papilionoideae</taxon>
        <taxon>50 kb inversion clade</taxon>
        <taxon>NPAAA clade</taxon>
        <taxon>indigoferoid/millettioid clade</taxon>
        <taxon>Phaseoleae</taxon>
        <taxon>Vigna</taxon>
    </lineage>
</organism>
<gene>
    <name evidence="2" type="ORF">HKW66_Vig0177650</name>
</gene>
<proteinExistence type="predicted"/>
<accession>A0A8T0K0L8</accession>
<evidence type="ECO:0000256" key="1">
    <source>
        <dbReference type="SAM" id="MobiDB-lite"/>
    </source>
</evidence>
<dbReference type="AlphaFoldDB" id="A0A8T0K0L8"/>
<feature type="compositionally biased region" description="Polar residues" evidence="1">
    <location>
        <begin position="65"/>
        <end position="79"/>
    </location>
</feature>
<sequence>MTRFIHTVHSQVQSTPLTSSQTPTLASPCDSGSPGHAATAPSSRHHNIVATPPQHCHHIATTLLQNPQIATNDQSPQPTRQRHRT</sequence>
<feature type="region of interest" description="Disordered" evidence="1">
    <location>
        <begin position="65"/>
        <end position="85"/>
    </location>
</feature>
<feature type="region of interest" description="Disordered" evidence="1">
    <location>
        <begin position="1"/>
        <end position="48"/>
    </location>
</feature>
<evidence type="ECO:0000313" key="2">
    <source>
        <dbReference type="EMBL" id="KAG2389692.1"/>
    </source>
</evidence>
<evidence type="ECO:0000313" key="3">
    <source>
        <dbReference type="Proteomes" id="UP000743370"/>
    </source>
</evidence>